<dbReference type="EMBL" id="CAJFCW020000004">
    <property type="protein sequence ID" value="CAG9112013.1"/>
    <property type="molecule type" value="Genomic_DNA"/>
</dbReference>
<feature type="compositionally biased region" description="Basic and acidic residues" evidence="1">
    <location>
        <begin position="9"/>
        <end position="23"/>
    </location>
</feature>
<feature type="region of interest" description="Disordered" evidence="1">
    <location>
        <begin position="152"/>
        <end position="189"/>
    </location>
</feature>
<feature type="compositionally biased region" description="Polar residues" evidence="1">
    <location>
        <begin position="166"/>
        <end position="179"/>
    </location>
</feature>
<evidence type="ECO:0000313" key="2">
    <source>
        <dbReference type="EMBL" id="CAD5218871.1"/>
    </source>
</evidence>
<evidence type="ECO:0000256" key="1">
    <source>
        <dbReference type="SAM" id="MobiDB-lite"/>
    </source>
</evidence>
<feature type="compositionally biased region" description="Polar residues" evidence="1">
    <location>
        <begin position="102"/>
        <end position="113"/>
    </location>
</feature>
<accession>A0A811KT07</accession>
<dbReference type="Proteomes" id="UP000783686">
    <property type="component" value="Unassembled WGS sequence"/>
</dbReference>
<feature type="region of interest" description="Disordered" evidence="1">
    <location>
        <begin position="84"/>
        <end position="131"/>
    </location>
</feature>
<comment type="caution">
    <text evidence="2">The sequence shown here is derived from an EMBL/GenBank/DDBJ whole genome shotgun (WGS) entry which is preliminary data.</text>
</comment>
<name>A0A811KT07_9BILA</name>
<feature type="region of interest" description="Disordered" evidence="1">
    <location>
        <begin position="1"/>
        <end position="26"/>
    </location>
</feature>
<evidence type="ECO:0000313" key="3">
    <source>
        <dbReference type="Proteomes" id="UP000614601"/>
    </source>
</evidence>
<reference evidence="2" key="1">
    <citation type="submission" date="2020-09" db="EMBL/GenBank/DDBJ databases">
        <authorList>
            <person name="Kikuchi T."/>
        </authorList>
    </citation>
    <scope>NUCLEOTIDE SEQUENCE</scope>
    <source>
        <strain evidence="2">SH1</strain>
    </source>
</reference>
<gene>
    <name evidence="2" type="ORF">BOKJ2_LOCUS8081</name>
</gene>
<protein>
    <submittedName>
        <fullName evidence="2">Uncharacterized protein</fullName>
    </submittedName>
</protein>
<feature type="compositionally biased region" description="Low complexity" evidence="1">
    <location>
        <begin position="121"/>
        <end position="131"/>
    </location>
</feature>
<sequence>MSPSQDSVCEDKKMHKKCRETQRRQNMNKAASEMKTRLENCLSFSQQHKMEFNDVLEVFRTTFKRKSDRLRFCKREINRIEKTLKLRPKDPEPNIKMESADSAVQLSTPSPTNAPALLHDSTSSSSGSFSNNSAIPELNTCDEQVFGTSYSTNHVDSQRVTDSEGQDSQLSEVASSSNKQDSEEPALLSATQSMANVQPSLCLNTVDNVDLNTLSYLQNMAMLQNSVLMPNYFSTLPLTNMTMSTGPMFNMNMSSVPLADMSMFAMPMLNMDMSTTSMPNINMSNVMPTLNMPSLMPQAPLLDPLQRMMWLNMMNNTNSTG</sequence>
<proteinExistence type="predicted"/>
<dbReference type="AlphaFoldDB" id="A0A811KT07"/>
<dbReference type="EMBL" id="CAJFDH010000004">
    <property type="protein sequence ID" value="CAD5218871.1"/>
    <property type="molecule type" value="Genomic_DNA"/>
</dbReference>
<keyword evidence="3" id="KW-1185">Reference proteome</keyword>
<dbReference type="Proteomes" id="UP000614601">
    <property type="component" value="Unassembled WGS sequence"/>
</dbReference>
<organism evidence="2 3">
    <name type="scientific">Bursaphelenchus okinawaensis</name>
    <dbReference type="NCBI Taxonomy" id="465554"/>
    <lineage>
        <taxon>Eukaryota</taxon>
        <taxon>Metazoa</taxon>
        <taxon>Ecdysozoa</taxon>
        <taxon>Nematoda</taxon>
        <taxon>Chromadorea</taxon>
        <taxon>Rhabditida</taxon>
        <taxon>Tylenchina</taxon>
        <taxon>Tylenchomorpha</taxon>
        <taxon>Aphelenchoidea</taxon>
        <taxon>Aphelenchoididae</taxon>
        <taxon>Bursaphelenchus</taxon>
    </lineage>
</organism>
<feature type="compositionally biased region" description="Basic and acidic residues" evidence="1">
    <location>
        <begin position="84"/>
        <end position="99"/>
    </location>
</feature>